<evidence type="ECO:0000256" key="3">
    <source>
        <dbReference type="ARBA" id="ARBA00022692"/>
    </source>
</evidence>
<dbReference type="InterPro" id="IPR000983">
    <property type="entry name" value="Bac_GSPG_pilin"/>
</dbReference>
<evidence type="ECO:0000313" key="8">
    <source>
        <dbReference type="Proteomes" id="UP000176510"/>
    </source>
</evidence>
<dbReference type="EMBL" id="MHQR01000037">
    <property type="protein sequence ID" value="OHA06541.1"/>
    <property type="molecule type" value="Genomic_DNA"/>
</dbReference>
<dbReference type="PRINTS" id="PR00813">
    <property type="entry name" value="BCTERIALGSPG"/>
</dbReference>
<evidence type="ECO:0000256" key="5">
    <source>
        <dbReference type="ARBA" id="ARBA00023136"/>
    </source>
</evidence>
<evidence type="ECO:0008006" key="9">
    <source>
        <dbReference type="Google" id="ProtNLM"/>
    </source>
</evidence>
<evidence type="ECO:0000256" key="6">
    <source>
        <dbReference type="SAM" id="Phobius"/>
    </source>
</evidence>
<gene>
    <name evidence="7" type="ORF">A3B34_01340</name>
</gene>
<protein>
    <recommendedName>
        <fullName evidence="9">Type II secretion system protein GspG C-terminal domain-containing protein</fullName>
    </recommendedName>
</protein>
<dbReference type="NCBIfam" id="TIGR02532">
    <property type="entry name" value="IV_pilin_GFxxxE"/>
    <property type="match status" value="1"/>
</dbReference>
<dbReference type="STRING" id="1802279.A3B34_01340"/>
<accession>A0A1G2L6T9</accession>
<keyword evidence="3 6" id="KW-0812">Transmembrane</keyword>
<reference evidence="7 8" key="1">
    <citation type="journal article" date="2016" name="Nat. Commun.">
        <title>Thousands of microbial genomes shed light on interconnected biogeochemical processes in an aquifer system.</title>
        <authorList>
            <person name="Anantharaman K."/>
            <person name="Brown C.T."/>
            <person name="Hug L.A."/>
            <person name="Sharon I."/>
            <person name="Castelle C.J."/>
            <person name="Probst A.J."/>
            <person name="Thomas B.C."/>
            <person name="Singh A."/>
            <person name="Wilkins M.J."/>
            <person name="Karaoz U."/>
            <person name="Brodie E.L."/>
            <person name="Williams K.H."/>
            <person name="Hubbard S.S."/>
            <person name="Banfield J.F."/>
        </authorList>
    </citation>
    <scope>NUCLEOTIDE SEQUENCE [LARGE SCALE GENOMIC DNA]</scope>
</reference>
<organism evidence="7 8">
    <name type="scientific">Candidatus Sungbacteria bacterium RIFCSPLOWO2_01_FULL_54_21</name>
    <dbReference type="NCBI Taxonomy" id="1802279"/>
    <lineage>
        <taxon>Bacteria</taxon>
        <taxon>Candidatus Sungiibacteriota</taxon>
    </lineage>
</organism>
<keyword evidence="4 6" id="KW-1133">Transmembrane helix</keyword>
<comment type="caution">
    <text evidence="7">The sequence shown here is derived from an EMBL/GenBank/DDBJ whole genome shotgun (WGS) entry which is preliminary data.</text>
</comment>
<keyword evidence="2" id="KW-0488">Methylation</keyword>
<evidence type="ECO:0000256" key="2">
    <source>
        <dbReference type="ARBA" id="ARBA00022481"/>
    </source>
</evidence>
<dbReference type="Gene3D" id="3.30.700.10">
    <property type="entry name" value="Glycoprotein, Type 4 Pilin"/>
    <property type="match status" value="1"/>
</dbReference>
<proteinExistence type="predicted"/>
<dbReference type="PANTHER" id="PTHR30093">
    <property type="entry name" value="GENERAL SECRETION PATHWAY PROTEIN G"/>
    <property type="match status" value="1"/>
</dbReference>
<dbReference type="GO" id="GO:0016020">
    <property type="term" value="C:membrane"/>
    <property type="evidence" value="ECO:0007669"/>
    <property type="project" value="UniProtKB-SubCell"/>
</dbReference>
<dbReference type="InterPro" id="IPR045584">
    <property type="entry name" value="Pilin-like"/>
</dbReference>
<dbReference type="GO" id="GO:0015628">
    <property type="term" value="P:protein secretion by the type II secretion system"/>
    <property type="evidence" value="ECO:0007669"/>
    <property type="project" value="InterPro"/>
</dbReference>
<dbReference type="GO" id="GO:0015627">
    <property type="term" value="C:type II protein secretion system complex"/>
    <property type="evidence" value="ECO:0007669"/>
    <property type="project" value="InterPro"/>
</dbReference>
<feature type="transmembrane region" description="Helical" evidence="6">
    <location>
        <begin position="49"/>
        <end position="70"/>
    </location>
</feature>
<evidence type="ECO:0000313" key="7">
    <source>
        <dbReference type="EMBL" id="OHA06541.1"/>
    </source>
</evidence>
<dbReference type="PANTHER" id="PTHR30093:SF44">
    <property type="entry name" value="TYPE II SECRETION SYSTEM CORE PROTEIN G"/>
    <property type="match status" value="1"/>
</dbReference>
<name>A0A1G2L6T9_9BACT</name>
<dbReference type="InterPro" id="IPR012902">
    <property type="entry name" value="N_methyl_site"/>
</dbReference>
<dbReference type="AlphaFoldDB" id="A0A1G2L6T9"/>
<dbReference type="Pfam" id="PF07963">
    <property type="entry name" value="N_methyl"/>
    <property type="match status" value="1"/>
</dbReference>
<dbReference type="SUPFAM" id="SSF54523">
    <property type="entry name" value="Pili subunits"/>
    <property type="match status" value="1"/>
</dbReference>
<comment type="subcellular location">
    <subcellularLocation>
        <location evidence="1">Membrane</location>
        <topology evidence="1">Single-pass membrane protein</topology>
    </subcellularLocation>
</comment>
<keyword evidence="5 6" id="KW-0472">Membrane</keyword>
<dbReference type="Proteomes" id="UP000176510">
    <property type="component" value="Unassembled WGS sequence"/>
</dbReference>
<sequence>MTNRIARLGRKGIPMPELRPAVAEARHCRWRNIGSRNAVPPALIGRHGFTVIELLVVTAIIAMIASVAFVQMAGYRARARDAEREREIGELQKALALYATDHRVFPVGSGVITGGDDLSAALLDASAIPAMPEDPLRTGDYVYAYDSPDGRGYTLTYTLETDSILGKAKGLQTATP</sequence>
<evidence type="ECO:0000256" key="1">
    <source>
        <dbReference type="ARBA" id="ARBA00004167"/>
    </source>
</evidence>
<evidence type="ECO:0000256" key="4">
    <source>
        <dbReference type="ARBA" id="ARBA00022989"/>
    </source>
</evidence>